<proteinExistence type="predicted"/>
<accession>A0ACB8FTW6</accession>
<evidence type="ECO:0000313" key="1">
    <source>
        <dbReference type="EMBL" id="KAH8010481.1"/>
    </source>
</evidence>
<sequence>MISEGKKLFSVAMRSSANAFVVFGGSQTMAVMRTLIHFFAFENVPGKTKVWIMTAEVEFTSVGFQRGWSIQYIHGAISLSVPSKNLLRFQEFMQMRNPTVDNEDGFIKDFWGNAFACSFPEHVEEEYVEQICSGSEKLENLPKAVFEMTMTDHSHSVYNAVYAVAYALHAMHLHRFKQSVMGDQERQKLLNQKQFLLHLFLAGVSFNNSAGEKVAFNHNGELIAGFDIINWVTFPNQSFLRVKVGKIDPGALSDKVLTINEEAIIWPSRFNQTLPLSLCNEPCLSGQSKTKKEGKPFCCYDCIPCPQGKITNQTAAMCDRGSIRSDPPSMGLSPIPPSAAQRQPGRSPPPCGSTTTCCGWGRQRATNRRLQHGIPDVLWPEEALLRDGPIAPHREAETR</sequence>
<keyword evidence="2" id="KW-1185">Reference proteome</keyword>
<gene>
    <name evidence="1" type="ORF">K3G42_005320</name>
</gene>
<dbReference type="EMBL" id="CM037624">
    <property type="protein sequence ID" value="KAH8010481.1"/>
    <property type="molecule type" value="Genomic_DNA"/>
</dbReference>
<evidence type="ECO:0000313" key="2">
    <source>
        <dbReference type="Proteomes" id="UP000827872"/>
    </source>
</evidence>
<comment type="caution">
    <text evidence="1">The sequence shown here is derived from an EMBL/GenBank/DDBJ whole genome shotgun (WGS) entry which is preliminary data.</text>
</comment>
<reference evidence="1" key="1">
    <citation type="submission" date="2021-08" db="EMBL/GenBank/DDBJ databases">
        <title>The first chromosome-level gecko genome reveals the dynamic sex chromosomes of Neotropical dwarf geckos (Sphaerodactylidae: Sphaerodactylus).</title>
        <authorList>
            <person name="Pinto B.J."/>
            <person name="Keating S.E."/>
            <person name="Gamble T."/>
        </authorList>
    </citation>
    <scope>NUCLEOTIDE SEQUENCE</scope>
    <source>
        <strain evidence="1">TG3544</strain>
    </source>
</reference>
<organism evidence="1 2">
    <name type="scientific">Sphaerodactylus townsendi</name>
    <dbReference type="NCBI Taxonomy" id="933632"/>
    <lineage>
        <taxon>Eukaryota</taxon>
        <taxon>Metazoa</taxon>
        <taxon>Chordata</taxon>
        <taxon>Craniata</taxon>
        <taxon>Vertebrata</taxon>
        <taxon>Euteleostomi</taxon>
        <taxon>Lepidosauria</taxon>
        <taxon>Squamata</taxon>
        <taxon>Bifurcata</taxon>
        <taxon>Gekkota</taxon>
        <taxon>Sphaerodactylidae</taxon>
        <taxon>Sphaerodactylus</taxon>
    </lineage>
</organism>
<protein>
    <submittedName>
        <fullName evidence="1">Uncharacterized protein</fullName>
    </submittedName>
</protein>
<name>A0ACB8FTW6_9SAUR</name>
<dbReference type="Proteomes" id="UP000827872">
    <property type="component" value="Linkage Group LG11"/>
</dbReference>